<feature type="domain" description="M23ase beta-sheet core" evidence="3">
    <location>
        <begin position="371"/>
        <end position="472"/>
    </location>
</feature>
<feature type="compositionally biased region" description="Basic and acidic residues" evidence="2">
    <location>
        <begin position="289"/>
        <end position="311"/>
    </location>
</feature>
<feature type="compositionally biased region" description="Pro residues" evidence="2">
    <location>
        <begin position="321"/>
        <end position="334"/>
    </location>
</feature>
<sequence length="478" mass="50511">MNPVHRPSPGPRAARRPVRALGGAVAAALVALSLGAVGAVAHADSRDDLVREQERKEAERAKVESSLEGVDADLAATYLKLEDAKAKLPVAQEKLAAAEKALAAAERKQEQVAGRLDLAEAESAALEADLAAGAEEIDSTRAAMGELARSTYRGDNAVTTLEVVLDSSSTDDFLQSYAVMGSAVRSQTQVLDDLETASAVARNQRERQTAVTERIGELKAEADSAVVAADEARAAAADHKAEIEKIQADMTALSKQLEDQKSQYAGQLAELEADSAELAREIARIDEENRRKEEERKQREAAARAEAERRAAASRNQSRPAPAPAAPAPAAPAPAAPALASSNFLAPPVPNLYVTSPYGYRVYPITGGWFMHNGVDLRSACGNPQYAAASGTVVSTKPPWQTGTSGNQVMINHGIVGGSSYITVYNHLSRFAVSPGQQVSQGQTIGYTGATGDVTGCHVHFEVWKNGSTIDPMRLPGF</sequence>
<evidence type="ECO:0000256" key="1">
    <source>
        <dbReference type="SAM" id="Coils"/>
    </source>
</evidence>
<dbReference type="EMBL" id="BAABBA010000038">
    <property type="protein sequence ID" value="GAA3512529.1"/>
    <property type="molecule type" value="Genomic_DNA"/>
</dbReference>
<feature type="coiled-coil region" evidence="1">
    <location>
        <begin position="46"/>
        <end position="136"/>
    </location>
</feature>
<evidence type="ECO:0000313" key="4">
    <source>
        <dbReference type="EMBL" id="GAA3512529.1"/>
    </source>
</evidence>
<name>A0ABP6UM68_9MICO</name>
<organism evidence="4 5">
    <name type="scientific">Georgenia daeguensis</name>
    <dbReference type="NCBI Taxonomy" id="908355"/>
    <lineage>
        <taxon>Bacteria</taxon>
        <taxon>Bacillati</taxon>
        <taxon>Actinomycetota</taxon>
        <taxon>Actinomycetes</taxon>
        <taxon>Micrococcales</taxon>
        <taxon>Bogoriellaceae</taxon>
        <taxon>Georgenia</taxon>
    </lineage>
</organism>
<dbReference type="Gene3D" id="2.70.70.10">
    <property type="entry name" value="Glucose Permease (Domain IIA)"/>
    <property type="match status" value="1"/>
</dbReference>
<dbReference type="Gene3D" id="6.10.250.3150">
    <property type="match status" value="1"/>
</dbReference>
<evidence type="ECO:0000313" key="5">
    <source>
        <dbReference type="Proteomes" id="UP001499841"/>
    </source>
</evidence>
<dbReference type="PANTHER" id="PTHR21666:SF270">
    <property type="entry name" value="MUREIN HYDROLASE ACTIVATOR ENVC"/>
    <property type="match status" value="1"/>
</dbReference>
<protein>
    <recommendedName>
        <fullName evidence="3">M23ase beta-sheet core domain-containing protein</fullName>
    </recommendedName>
</protein>
<feature type="region of interest" description="Disordered" evidence="2">
    <location>
        <begin position="289"/>
        <end position="334"/>
    </location>
</feature>
<dbReference type="SUPFAM" id="SSF51261">
    <property type="entry name" value="Duplicated hybrid motif"/>
    <property type="match status" value="1"/>
</dbReference>
<keyword evidence="5" id="KW-1185">Reference proteome</keyword>
<dbReference type="InterPro" id="IPR016047">
    <property type="entry name" value="M23ase_b-sheet_dom"/>
</dbReference>
<accession>A0ABP6UM68</accession>
<dbReference type="Pfam" id="PF01551">
    <property type="entry name" value="Peptidase_M23"/>
    <property type="match status" value="1"/>
</dbReference>
<dbReference type="InterPro" id="IPR050570">
    <property type="entry name" value="Cell_wall_metabolism_enzyme"/>
</dbReference>
<reference evidence="5" key="1">
    <citation type="journal article" date="2019" name="Int. J. Syst. Evol. Microbiol.">
        <title>The Global Catalogue of Microorganisms (GCM) 10K type strain sequencing project: providing services to taxonomists for standard genome sequencing and annotation.</title>
        <authorList>
            <consortium name="The Broad Institute Genomics Platform"/>
            <consortium name="The Broad Institute Genome Sequencing Center for Infectious Disease"/>
            <person name="Wu L."/>
            <person name="Ma J."/>
        </authorList>
    </citation>
    <scope>NUCLEOTIDE SEQUENCE [LARGE SCALE GENOMIC DNA]</scope>
    <source>
        <strain evidence="5">JCM 17459</strain>
    </source>
</reference>
<proteinExistence type="predicted"/>
<dbReference type="InterPro" id="IPR011055">
    <property type="entry name" value="Dup_hybrid_motif"/>
</dbReference>
<keyword evidence="1" id="KW-0175">Coiled coil</keyword>
<gene>
    <name evidence="4" type="ORF">GCM10022262_40650</name>
</gene>
<dbReference type="CDD" id="cd12797">
    <property type="entry name" value="M23_peptidase"/>
    <property type="match status" value="1"/>
</dbReference>
<comment type="caution">
    <text evidence="4">The sequence shown here is derived from an EMBL/GenBank/DDBJ whole genome shotgun (WGS) entry which is preliminary data.</text>
</comment>
<dbReference type="Proteomes" id="UP001499841">
    <property type="component" value="Unassembled WGS sequence"/>
</dbReference>
<evidence type="ECO:0000259" key="3">
    <source>
        <dbReference type="Pfam" id="PF01551"/>
    </source>
</evidence>
<evidence type="ECO:0000256" key="2">
    <source>
        <dbReference type="SAM" id="MobiDB-lite"/>
    </source>
</evidence>
<dbReference type="PANTHER" id="PTHR21666">
    <property type="entry name" value="PEPTIDASE-RELATED"/>
    <property type="match status" value="1"/>
</dbReference>